<proteinExistence type="predicted"/>
<keyword evidence="3" id="KW-1185">Reference proteome</keyword>
<accession>A0A365YFS5</accession>
<name>A0A365YFS5_9MICC</name>
<evidence type="ECO:0000313" key="3">
    <source>
        <dbReference type="Proteomes" id="UP000252167"/>
    </source>
</evidence>
<keyword evidence="1" id="KW-0732">Signal</keyword>
<dbReference type="PROSITE" id="PS51257">
    <property type="entry name" value="PROKAR_LIPOPROTEIN"/>
    <property type="match status" value="1"/>
</dbReference>
<reference evidence="2 3" key="1">
    <citation type="submission" date="2018-01" db="EMBL/GenBank/DDBJ databases">
        <title>Glutamicibacter soli strain NHPC-3 Whole genome sequence and assembly.</title>
        <authorList>
            <person name="Choudhury P."/>
            <person name="Gupta D."/>
            <person name="Sengupta K."/>
            <person name="Jawed A."/>
            <person name="Sultana N."/>
            <person name="Saha P."/>
        </authorList>
    </citation>
    <scope>NUCLEOTIDE SEQUENCE [LARGE SCALE GENOMIC DNA]</scope>
    <source>
        <strain evidence="2 3">NHPC-3</strain>
    </source>
</reference>
<dbReference type="Proteomes" id="UP000252167">
    <property type="component" value="Unassembled WGS sequence"/>
</dbReference>
<protein>
    <recommendedName>
        <fullName evidence="4">Lipoprotein</fullName>
    </recommendedName>
</protein>
<sequence>MGKVKVRNAAILLLVSSATLFSAGCSVIQDTANSAANELTDAASKEIVRQACAPIQDGRIDASELRVLTSLVGAVEGGGLPQDLVDVLNDLADSGDSVSTRLQERLVQACDDATAQAN</sequence>
<evidence type="ECO:0008006" key="4">
    <source>
        <dbReference type="Google" id="ProtNLM"/>
    </source>
</evidence>
<evidence type="ECO:0000313" key="2">
    <source>
        <dbReference type="EMBL" id="RBM01522.1"/>
    </source>
</evidence>
<evidence type="ECO:0000256" key="1">
    <source>
        <dbReference type="SAM" id="SignalP"/>
    </source>
</evidence>
<dbReference type="AlphaFoldDB" id="A0A365YFS5"/>
<feature type="signal peptide" evidence="1">
    <location>
        <begin position="1"/>
        <end position="22"/>
    </location>
</feature>
<gene>
    <name evidence="2" type="ORF">C1H84_06605</name>
</gene>
<feature type="chain" id="PRO_5038348354" description="Lipoprotein" evidence="1">
    <location>
        <begin position="23"/>
        <end position="118"/>
    </location>
</feature>
<organism evidence="2 3">
    <name type="scientific">Glutamicibacter soli</name>
    <dbReference type="NCBI Taxonomy" id="453836"/>
    <lineage>
        <taxon>Bacteria</taxon>
        <taxon>Bacillati</taxon>
        <taxon>Actinomycetota</taxon>
        <taxon>Actinomycetes</taxon>
        <taxon>Micrococcales</taxon>
        <taxon>Micrococcaceae</taxon>
        <taxon>Glutamicibacter</taxon>
    </lineage>
</organism>
<comment type="caution">
    <text evidence="2">The sequence shown here is derived from an EMBL/GenBank/DDBJ whole genome shotgun (WGS) entry which is preliminary data.</text>
</comment>
<dbReference type="EMBL" id="POAF01000003">
    <property type="protein sequence ID" value="RBM01522.1"/>
    <property type="molecule type" value="Genomic_DNA"/>
</dbReference>